<feature type="compositionally biased region" description="Basic and acidic residues" evidence="1">
    <location>
        <begin position="225"/>
        <end position="235"/>
    </location>
</feature>
<keyword evidence="3" id="KW-1185">Reference proteome</keyword>
<feature type="compositionally biased region" description="Low complexity" evidence="1">
    <location>
        <begin position="651"/>
        <end position="670"/>
    </location>
</feature>
<evidence type="ECO:0000313" key="3">
    <source>
        <dbReference type="Proteomes" id="UP000054558"/>
    </source>
</evidence>
<proteinExistence type="predicted"/>
<dbReference type="EMBL" id="DF236963">
    <property type="protein sequence ID" value="GAQ78500.1"/>
    <property type="molecule type" value="Genomic_DNA"/>
</dbReference>
<dbReference type="AlphaFoldDB" id="A0A1Y1HJ07"/>
<accession>A0A1Y1HJ07</accession>
<protein>
    <submittedName>
        <fullName evidence="2">Uncharacterized protein</fullName>
    </submittedName>
</protein>
<evidence type="ECO:0000313" key="2">
    <source>
        <dbReference type="EMBL" id="GAQ78500.1"/>
    </source>
</evidence>
<feature type="region of interest" description="Disordered" evidence="1">
    <location>
        <begin position="634"/>
        <end position="670"/>
    </location>
</feature>
<reference evidence="2 3" key="1">
    <citation type="journal article" date="2014" name="Nat. Commun.">
        <title>Klebsormidium flaccidum genome reveals primary factors for plant terrestrial adaptation.</title>
        <authorList>
            <person name="Hori K."/>
            <person name="Maruyama F."/>
            <person name="Fujisawa T."/>
            <person name="Togashi T."/>
            <person name="Yamamoto N."/>
            <person name="Seo M."/>
            <person name="Sato S."/>
            <person name="Yamada T."/>
            <person name="Mori H."/>
            <person name="Tajima N."/>
            <person name="Moriyama T."/>
            <person name="Ikeuchi M."/>
            <person name="Watanabe M."/>
            <person name="Wada H."/>
            <person name="Kobayashi K."/>
            <person name="Saito M."/>
            <person name="Masuda T."/>
            <person name="Sasaki-Sekimoto Y."/>
            <person name="Mashiguchi K."/>
            <person name="Awai K."/>
            <person name="Shimojima M."/>
            <person name="Masuda S."/>
            <person name="Iwai M."/>
            <person name="Nobusawa T."/>
            <person name="Narise T."/>
            <person name="Kondo S."/>
            <person name="Saito H."/>
            <person name="Sato R."/>
            <person name="Murakawa M."/>
            <person name="Ihara Y."/>
            <person name="Oshima-Yamada Y."/>
            <person name="Ohtaka K."/>
            <person name="Satoh M."/>
            <person name="Sonobe K."/>
            <person name="Ishii M."/>
            <person name="Ohtani R."/>
            <person name="Kanamori-Sato M."/>
            <person name="Honoki R."/>
            <person name="Miyazaki D."/>
            <person name="Mochizuki H."/>
            <person name="Umetsu J."/>
            <person name="Higashi K."/>
            <person name="Shibata D."/>
            <person name="Kamiya Y."/>
            <person name="Sato N."/>
            <person name="Nakamura Y."/>
            <person name="Tabata S."/>
            <person name="Ida S."/>
            <person name="Kurokawa K."/>
            <person name="Ohta H."/>
        </authorList>
    </citation>
    <scope>NUCLEOTIDE SEQUENCE [LARGE SCALE GENOMIC DNA]</scope>
    <source>
        <strain evidence="2 3">NIES-2285</strain>
    </source>
</reference>
<evidence type="ECO:0000256" key="1">
    <source>
        <dbReference type="SAM" id="MobiDB-lite"/>
    </source>
</evidence>
<sequence length="804" mass="86765">MEPAQRGKSGYLQMHVQSTMAKKSGKLGRGLLETGGLGGMEAYVAHLERQLSKSGAAVGGGGADRLGALEAGRKQMEEKMAQCFEQLQGTQDFGEELARDTHARFEHAQGRTQRCERALKTVYHDMPRSDKLEALVRALVEKESRETDRRLVQLVDLRYKQLEEMFERGDGGSGEVEPEREEGSSQLRGTGRLKGSPKGEKVGERVRRRKQRETRSAGDGSRAANGERRANRRAELFPGTTKLAPEGQLEDELADLERRDTQHYVDCQNERCEQTHRRGMNECCCQHGRREGNGGRELGAAEFEERIRDAVEAALASRLAASDHAETAAQEVEPARAASEEPTVGGADSQGRYRKMSGKANVAGGKNEGVVGDWGAVDRAEVHGEGTEGARSDELEAAVATHRRENANLQSFRVSTAAQAVETERLSRELSEQAASLAKLSGGTQRLTSLEAAVEGVNGSIQRLSSLETFVEKLGGSIQRLPSREDAIGRTTARIEQLVAACGKESGAPTAKQEKNAATLREHAGVLAQLQARVDDVSTLVLNGTRGGHPDVRRSAPPPSGLLARPEVDEKHAVEKRVVGGVGGHISAGQNRIYDNLESLQRSKINGNLGNESPMFQGVTAKEAEDVAGLEGFGQLTRPSLGSDSEDRTPLETSSSRSPRSSPRLRASTTAHVRFGDSFESFEKPLNAKAGMSGRVKQKSESLSEDECFAGSLWAVTQADAPSGSLRPPEIGSSKGASLASIMHRFEADKMLLTEERLQSGAGTGHVDANGGNWGLAGKDEGSAYARALAKTEERKRRLDKVTR</sequence>
<dbReference type="Proteomes" id="UP000054558">
    <property type="component" value="Unassembled WGS sequence"/>
</dbReference>
<feature type="region of interest" description="Disordered" evidence="1">
    <location>
        <begin position="166"/>
        <end position="235"/>
    </location>
</feature>
<feature type="region of interest" description="Disordered" evidence="1">
    <location>
        <begin position="322"/>
        <end position="353"/>
    </location>
</feature>
<organism evidence="2 3">
    <name type="scientific">Klebsormidium nitens</name>
    <name type="common">Green alga</name>
    <name type="synonym">Ulothrix nitens</name>
    <dbReference type="NCBI Taxonomy" id="105231"/>
    <lineage>
        <taxon>Eukaryota</taxon>
        <taxon>Viridiplantae</taxon>
        <taxon>Streptophyta</taxon>
        <taxon>Klebsormidiophyceae</taxon>
        <taxon>Klebsormidiales</taxon>
        <taxon>Klebsormidiaceae</taxon>
        <taxon>Klebsormidium</taxon>
    </lineage>
</organism>
<gene>
    <name evidence="2" type="ORF">KFL_000140190</name>
</gene>
<name>A0A1Y1HJ07_KLENI</name>